<keyword evidence="4 5" id="KW-0804">Transcription</keyword>
<dbReference type="AlphaFoldDB" id="A0A1E2URF1"/>
<dbReference type="EMBL" id="LVJZ01000003">
    <property type="protein sequence ID" value="ODB97231.1"/>
    <property type="molecule type" value="Genomic_DNA"/>
</dbReference>
<keyword evidence="3 5" id="KW-0346">Stress response</keyword>
<sequence length="352" mass="39170">MSENKSVNETVVSERAQHFLKALIERYIKEGQPVGSRTLAKDTGLDLSPATVRNVLADLEDLGLVSSPHTSAGRVPTITGYRMFIDSLLTVQDLKKAEVEKIRSELIMGGEESKALLASASRLLSGVTHMAGVVTLPRREKTTFRQIEFLPLSEHRVLGILVTDAGEVHNRILHTHRDFERIELEQAANFLTNSFAGRDMDLVRQRLLQELNDARDHFDQMMTQALSMAGEVVNASESEEDCMIAGQTNLMEFAELSGLDQLRKLFDAFTEKREILHLLDQFQNADGVQIFIGEESGYQLLNGCSIVTAPYQVNEEMVGMLGVIGPTRMNYERVIPVVDITAKILSAALKKN</sequence>
<dbReference type="PANTHER" id="PTHR34824:SF1">
    <property type="entry name" value="HEAT-INDUCIBLE TRANSCRIPTION REPRESSOR HRCA"/>
    <property type="match status" value="1"/>
</dbReference>
<evidence type="ECO:0000313" key="8">
    <source>
        <dbReference type="EMBL" id="ODB97231.1"/>
    </source>
</evidence>
<dbReference type="InterPro" id="IPR036390">
    <property type="entry name" value="WH_DNA-bd_sf"/>
</dbReference>
<feature type="domain" description="Heat-inducible transcription repressor HrcA C-terminal" evidence="6">
    <location>
        <begin position="115"/>
        <end position="335"/>
    </location>
</feature>
<name>A0A1E2URF1_9GAMM</name>
<dbReference type="SUPFAM" id="SSF46785">
    <property type="entry name" value="Winged helix' DNA-binding domain"/>
    <property type="match status" value="1"/>
</dbReference>
<gene>
    <name evidence="5" type="primary">hrcA</name>
    <name evidence="8" type="ORF">A3196_10965</name>
</gene>
<dbReference type="STRING" id="1818881.A3196_10965"/>
<evidence type="ECO:0000259" key="6">
    <source>
        <dbReference type="Pfam" id="PF01628"/>
    </source>
</evidence>
<comment type="function">
    <text evidence="5">Negative regulator of class I heat shock genes (grpE-dnaK-dnaJ and groELS operons). Prevents heat-shock induction of these operons.</text>
</comment>
<dbReference type="GO" id="GO:0045892">
    <property type="term" value="P:negative regulation of DNA-templated transcription"/>
    <property type="evidence" value="ECO:0007669"/>
    <property type="project" value="UniProtKB-UniRule"/>
</dbReference>
<organism evidence="8 9">
    <name type="scientific">Candidatus Thiodiazotropha endoloripes</name>
    <dbReference type="NCBI Taxonomy" id="1818881"/>
    <lineage>
        <taxon>Bacteria</taxon>
        <taxon>Pseudomonadati</taxon>
        <taxon>Pseudomonadota</taxon>
        <taxon>Gammaproteobacteria</taxon>
        <taxon>Chromatiales</taxon>
        <taxon>Sedimenticolaceae</taxon>
        <taxon>Candidatus Thiodiazotropha</taxon>
    </lineage>
</organism>
<feature type="domain" description="Winged helix-turn-helix transcription repressor HrcA DNA-binding" evidence="7">
    <location>
        <begin position="16"/>
        <end position="83"/>
    </location>
</feature>
<keyword evidence="1 5" id="KW-0678">Repressor</keyword>
<comment type="similarity">
    <text evidence="5">Belongs to the HrcA family.</text>
</comment>
<comment type="caution">
    <text evidence="8">The sequence shown here is derived from an EMBL/GenBank/DDBJ whole genome shotgun (WGS) entry which is preliminary data.</text>
</comment>
<dbReference type="PANTHER" id="PTHR34824">
    <property type="entry name" value="HEAT-INDUCIBLE TRANSCRIPTION REPRESSOR HRCA"/>
    <property type="match status" value="1"/>
</dbReference>
<dbReference type="NCBIfam" id="TIGR00331">
    <property type="entry name" value="hrcA"/>
    <property type="match status" value="1"/>
</dbReference>
<evidence type="ECO:0000256" key="3">
    <source>
        <dbReference type="ARBA" id="ARBA00023016"/>
    </source>
</evidence>
<evidence type="ECO:0000256" key="4">
    <source>
        <dbReference type="ARBA" id="ARBA00023163"/>
    </source>
</evidence>
<dbReference type="Pfam" id="PF03444">
    <property type="entry name" value="WHD_HrcA"/>
    <property type="match status" value="1"/>
</dbReference>
<dbReference type="Gene3D" id="3.30.390.60">
    <property type="entry name" value="Heat-inducible transcription repressor hrca homolog, domain 3"/>
    <property type="match status" value="1"/>
</dbReference>
<dbReference type="Proteomes" id="UP000094849">
    <property type="component" value="Unassembled WGS sequence"/>
</dbReference>
<dbReference type="InterPro" id="IPR023120">
    <property type="entry name" value="WHTH_transcript_rep_HrcA_IDD"/>
</dbReference>
<dbReference type="Gene3D" id="1.10.10.10">
    <property type="entry name" value="Winged helix-like DNA-binding domain superfamily/Winged helix DNA-binding domain"/>
    <property type="match status" value="1"/>
</dbReference>
<dbReference type="InterPro" id="IPR029016">
    <property type="entry name" value="GAF-like_dom_sf"/>
</dbReference>
<dbReference type="InterPro" id="IPR002571">
    <property type="entry name" value="HrcA"/>
</dbReference>
<dbReference type="Gene3D" id="3.30.450.40">
    <property type="match status" value="1"/>
</dbReference>
<evidence type="ECO:0000256" key="2">
    <source>
        <dbReference type="ARBA" id="ARBA00023015"/>
    </source>
</evidence>
<dbReference type="RefSeq" id="WP_069005004.1">
    <property type="nucleotide sequence ID" value="NZ_LVJW01000003.1"/>
</dbReference>
<accession>A0A1E2URF1</accession>
<dbReference type="GO" id="GO:0003677">
    <property type="term" value="F:DNA binding"/>
    <property type="evidence" value="ECO:0007669"/>
    <property type="project" value="InterPro"/>
</dbReference>
<dbReference type="InterPro" id="IPR005104">
    <property type="entry name" value="WHTH_HrcA_DNA-bd"/>
</dbReference>
<keyword evidence="9" id="KW-1185">Reference proteome</keyword>
<dbReference type="OrthoDB" id="9783139at2"/>
<dbReference type="Pfam" id="PF01628">
    <property type="entry name" value="HrcA"/>
    <property type="match status" value="1"/>
</dbReference>
<evidence type="ECO:0000256" key="5">
    <source>
        <dbReference type="HAMAP-Rule" id="MF_00081"/>
    </source>
</evidence>
<keyword evidence="2 5" id="KW-0805">Transcription regulation</keyword>
<dbReference type="InterPro" id="IPR036388">
    <property type="entry name" value="WH-like_DNA-bd_sf"/>
</dbReference>
<evidence type="ECO:0000313" key="9">
    <source>
        <dbReference type="Proteomes" id="UP000094849"/>
    </source>
</evidence>
<dbReference type="SUPFAM" id="SSF55781">
    <property type="entry name" value="GAF domain-like"/>
    <property type="match status" value="1"/>
</dbReference>
<proteinExistence type="inferred from homology"/>
<evidence type="ECO:0000256" key="1">
    <source>
        <dbReference type="ARBA" id="ARBA00022491"/>
    </source>
</evidence>
<dbReference type="PIRSF" id="PIRSF005485">
    <property type="entry name" value="HrcA"/>
    <property type="match status" value="1"/>
</dbReference>
<reference evidence="8 9" key="1">
    <citation type="submission" date="2016-03" db="EMBL/GenBank/DDBJ databases">
        <title>Chemosynthetic sulphur-oxidizing symbionts of marine invertebrate animals are capable of nitrogen fixation.</title>
        <authorList>
            <person name="Petersen J.M."/>
            <person name="Kemper A."/>
            <person name="Gruber-Vodicka H."/>
            <person name="Cardini U."/>
            <person name="Geest Mvander."/>
            <person name="Kleiner M."/>
            <person name="Bulgheresi S."/>
            <person name="Fussmann M."/>
            <person name="Herbold C."/>
            <person name="Seah B.K.B."/>
            <person name="Antony C.Paul."/>
            <person name="Liu D."/>
            <person name="Belitz A."/>
            <person name="Weber M."/>
        </authorList>
    </citation>
    <scope>NUCLEOTIDE SEQUENCE [LARGE SCALE GENOMIC DNA]</scope>
    <source>
        <strain evidence="8">G_D</strain>
    </source>
</reference>
<evidence type="ECO:0000259" key="7">
    <source>
        <dbReference type="Pfam" id="PF03444"/>
    </source>
</evidence>
<dbReference type="HAMAP" id="MF_00081">
    <property type="entry name" value="HrcA"/>
    <property type="match status" value="1"/>
</dbReference>
<dbReference type="InterPro" id="IPR021153">
    <property type="entry name" value="HrcA_C"/>
</dbReference>
<protein>
    <recommendedName>
        <fullName evidence="5">Heat-inducible transcription repressor HrcA</fullName>
    </recommendedName>
</protein>